<dbReference type="Ensembl" id="ENSSSCT00040102530.1">
    <property type="protein sequence ID" value="ENSSSCP00040046341.1"/>
    <property type="gene ID" value="ENSSSCG00040073978.1"/>
</dbReference>
<feature type="region of interest" description="Disordered" evidence="22">
    <location>
        <begin position="313"/>
        <end position="366"/>
    </location>
</feature>
<dbReference type="GO" id="GO:0005829">
    <property type="term" value="C:cytosol"/>
    <property type="evidence" value="ECO:0007669"/>
    <property type="project" value="UniProtKB-SubCell"/>
</dbReference>
<dbReference type="GO" id="GO:0005975">
    <property type="term" value="P:carbohydrate metabolic process"/>
    <property type="evidence" value="ECO:0007669"/>
    <property type="project" value="InterPro"/>
</dbReference>
<evidence type="ECO:0000256" key="1">
    <source>
        <dbReference type="ARBA" id="ARBA00000251"/>
    </source>
</evidence>
<dbReference type="InterPro" id="IPR000182">
    <property type="entry name" value="GNAT_dom"/>
</dbReference>
<accession>A0A8D0Q879</accession>
<keyword evidence="15" id="KW-0458">Lysosome</keyword>
<comment type="catalytic activity">
    <reaction evidence="18">
        <text>N-terminal L-aspartyl-L-aspartyl-L-aspartyl-[protein] + acetyl-CoA = N-terminal N-acetyl-L-aspartyl-L-aspartyl-L-aspartyl-[protein] + CoA + H(+)</text>
        <dbReference type="Rhea" id="RHEA:57328"/>
        <dbReference type="Rhea" id="RHEA-COMP:14863"/>
        <dbReference type="Rhea" id="RHEA-COMP:14864"/>
        <dbReference type="ChEBI" id="CHEBI:15378"/>
        <dbReference type="ChEBI" id="CHEBI:57287"/>
        <dbReference type="ChEBI" id="CHEBI:57288"/>
        <dbReference type="ChEBI" id="CHEBI:141602"/>
        <dbReference type="ChEBI" id="CHEBI:141604"/>
    </reaction>
</comment>
<evidence type="ECO:0000256" key="9">
    <source>
        <dbReference type="ARBA" id="ARBA00022536"/>
    </source>
</evidence>
<dbReference type="Ensembl" id="ENSSSCT00015106440.1">
    <property type="protein sequence ID" value="ENSSSCP00015044790.1"/>
    <property type="gene ID" value="ENSSSCG00015078485.1"/>
</dbReference>
<keyword evidence="12 21" id="KW-0378">Hydrolase</keyword>
<evidence type="ECO:0000256" key="6">
    <source>
        <dbReference type="ARBA" id="ARBA00008871"/>
    </source>
</evidence>
<dbReference type="InterPro" id="IPR013785">
    <property type="entry name" value="Aldolase_TIM"/>
</dbReference>
<comment type="function">
    <text evidence="20">N-alpha-acetyltransferase that specifically mediates the acetylation of the acidic amino terminus of processed forms of beta- and gamma-actin (ACTB and ACTG, respectively). N-terminal acetylation of processed beta- and gamma-actin regulates actin filament depolymerization and elongation. In vivo, preferentially displays N-terminal acetyltransferase activity towards acid N-terminal sequences starting with Asp-Asp-Asp and Glu-Glu-Glu. In vitro, shows high activity towards Met-Asp-Glu-Leu and Met-Asp-Asp-Asp. May act as a tumor suppressor.</text>
</comment>
<evidence type="ECO:0000256" key="19">
    <source>
        <dbReference type="ARBA" id="ARBA00052050"/>
    </source>
</evidence>
<dbReference type="GO" id="GO:0004415">
    <property type="term" value="F:hyalurononglucosaminidase activity"/>
    <property type="evidence" value="ECO:0007669"/>
    <property type="project" value="UniProtKB-UniRule"/>
</dbReference>
<dbReference type="Gene3D" id="3.20.20.70">
    <property type="entry name" value="Aldolase class I"/>
    <property type="match status" value="1"/>
</dbReference>
<dbReference type="AlphaFoldDB" id="A0A8D0Q879"/>
<protein>
    <recommendedName>
        <fullName evidence="21">Hyaluronidase</fullName>
        <ecNumber evidence="21">3.2.1.35</ecNumber>
    </recommendedName>
</protein>
<evidence type="ECO:0000256" key="17">
    <source>
        <dbReference type="ARBA" id="ARBA00023315"/>
    </source>
</evidence>
<dbReference type="InterPro" id="IPR017853">
    <property type="entry name" value="GH"/>
</dbReference>
<evidence type="ECO:0000256" key="13">
    <source>
        <dbReference type="ARBA" id="ARBA00023157"/>
    </source>
</evidence>
<dbReference type="PROSITE" id="PS51186">
    <property type="entry name" value="GNAT"/>
    <property type="match status" value="1"/>
</dbReference>
<feature type="signal peptide" evidence="23">
    <location>
        <begin position="1"/>
        <end position="36"/>
    </location>
</feature>
<dbReference type="Pfam" id="PF00583">
    <property type="entry name" value="Acetyltransf_1"/>
    <property type="match status" value="1"/>
</dbReference>
<feature type="chain" id="PRO_5044683786" description="Hyaluronidase" evidence="23">
    <location>
        <begin position="37"/>
        <end position="650"/>
    </location>
</feature>
<dbReference type="SUPFAM" id="SSF51445">
    <property type="entry name" value="(Trans)glycosidases"/>
    <property type="match status" value="1"/>
</dbReference>
<comment type="catalytic activity">
    <reaction evidence="19">
        <text>N-terminal L-glutamyl-L-glutamyl-L-glutamyl-[protein] + acetyl-CoA = N-terminal N-acetyl-L-glutamyl-L-glutamyl-L-glutamyl-[protein] + CoA + H(+)</text>
        <dbReference type="Rhea" id="RHEA:57324"/>
        <dbReference type="Rhea" id="RHEA-COMP:14865"/>
        <dbReference type="Rhea" id="RHEA-COMP:14866"/>
        <dbReference type="ChEBI" id="CHEBI:15378"/>
        <dbReference type="ChEBI" id="CHEBI:57287"/>
        <dbReference type="ChEBI" id="CHEBI:57288"/>
        <dbReference type="ChEBI" id="CHEBI:141603"/>
        <dbReference type="ChEBI" id="CHEBI:141606"/>
    </reaction>
</comment>
<keyword evidence="7" id="KW-0963">Cytoplasm</keyword>
<keyword evidence="8" id="KW-0964">Secreted</keyword>
<evidence type="ECO:0000256" key="2">
    <source>
        <dbReference type="ARBA" id="ARBA00004371"/>
    </source>
</evidence>
<dbReference type="PRINTS" id="PR00846">
    <property type="entry name" value="GLHYDRLASE56"/>
</dbReference>
<dbReference type="GO" id="GO:0005764">
    <property type="term" value="C:lysosome"/>
    <property type="evidence" value="ECO:0007669"/>
    <property type="project" value="UniProtKB-SubCell"/>
</dbReference>
<dbReference type="Pfam" id="PF01630">
    <property type="entry name" value="Glyco_hydro_56"/>
    <property type="match status" value="1"/>
</dbReference>
<name>A0A8D0Q879_PIG</name>
<keyword evidence="11 23" id="KW-0732">Signal</keyword>
<evidence type="ECO:0000256" key="10">
    <source>
        <dbReference type="ARBA" id="ARBA00022679"/>
    </source>
</evidence>
<dbReference type="PANTHER" id="PTHR11769">
    <property type="entry name" value="HYALURONIDASE"/>
    <property type="match status" value="1"/>
</dbReference>
<evidence type="ECO:0000256" key="18">
    <source>
        <dbReference type="ARBA" id="ARBA00051242"/>
    </source>
</evidence>
<evidence type="ECO:0000256" key="8">
    <source>
        <dbReference type="ARBA" id="ARBA00022525"/>
    </source>
</evidence>
<evidence type="ECO:0000256" key="21">
    <source>
        <dbReference type="RuleBase" id="RU610713"/>
    </source>
</evidence>
<keyword evidence="9" id="KW-0245">EGF-like domain</keyword>
<dbReference type="InterPro" id="IPR016181">
    <property type="entry name" value="Acyl_CoA_acyltransferase"/>
</dbReference>
<organism evidence="25 26">
    <name type="scientific">Sus scrofa</name>
    <name type="common">Pig</name>
    <dbReference type="NCBI Taxonomy" id="9823"/>
    <lineage>
        <taxon>Eukaryota</taxon>
        <taxon>Metazoa</taxon>
        <taxon>Chordata</taxon>
        <taxon>Craniata</taxon>
        <taxon>Vertebrata</taxon>
        <taxon>Euteleostomi</taxon>
        <taxon>Mammalia</taxon>
        <taxon>Eutheria</taxon>
        <taxon>Laurasiatheria</taxon>
        <taxon>Artiodactyla</taxon>
        <taxon>Suina</taxon>
        <taxon>Suidae</taxon>
        <taxon>Sus</taxon>
    </lineage>
</organism>
<keyword evidence="17" id="KW-0012">Acyltransferase</keyword>
<evidence type="ECO:0000256" key="4">
    <source>
        <dbReference type="ARBA" id="ARBA00004613"/>
    </source>
</evidence>
<dbReference type="InterPro" id="IPR018155">
    <property type="entry name" value="Hyaluronidase"/>
</dbReference>
<evidence type="ECO:0000256" key="12">
    <source>
        <dbReference type="ARBA" id="ARBA00022801"/>
    </source>
</evidence>
<evidence type="ECO:0000259" key="24">
    <source>
        <dbReference type="PROSITE" id="PS51186"/>
    </source>
</evidence>
<evidence type="ECO:0000256" key="14">
    <source>
        <dbReference type="ARBA" id="ARBA00023180"/>
    </source>
</evidence>
<evidence type="ECO:0000256" key="5">
    <source>
        <dbReference type="ARBA" id="ARBA00008694"/>
    </source>
</evidence>
<dbReference type="Proteomes" id="UP000694722">
    <property type="component" value="Unplaced"/>
</dbReference>
<evidence type="ECO:0000256" key="16">
    <source>
        <dbReference type="ARBA" id="ARBA00023295"/>
    </source>
</evidence>
<evidence type="ECO:0000256" key="15">
    <source>
        <dbReference type="ARBA" id="ARBA00023228"/>
    </source>
</evidence>
<feature type="domain" description="N-acetyltransferase" evidence="24">
    <location>
        <begin position="426"/>
        <end position="571"/>
    </location>
</feature>
<evidence type="ECO:0000256" key="23">
    <source>
        <dbReference type="SAM" id="SignalP"/>
    </source>
</evidence>
<feature type="compositionally biased region" description="Pro residues" evidence="22">
    <location>
        <begin position="603"/>
        <end position="625"/>
    </location>
</feature>
<sequence length="650" mass="71509">MRPFSPEVSLDLPCAMAAHLLPICTLFLNLLSVAQGSRDPVVPNRPFTTIWNANTQWCLKRHGVDVDVSVFEVVVNPGQTFRGPNMTIFYSSQLGTYPYYTSAGEPVFGGLPQNASLDVHLNRTFKDILAAMPESNFSGLAVIDWEAWRPRWAFNWDAKDIYRQRSRALVQKQHPDWPAPWVEAAAQDQFQEAAQTWMAGTLKLGQTLRPHGLWGFYGFPDCYNYDFQSSNYTGQCPPGVSAQNDQLGWLWGQSRALYPSIYLPSALEGTNKTQLYVQHRVNEAFRVAAAAGDPNLPVLPYAQIFHDMTNRLLSRGGAGTQPGGECSPGGSRSGALGELGEHKNQGGADPEYQPSPADSGSCMPPRGDPEIQLAKLTLDPTHQPELTLSPRLDELTLGSACHPELTLDPARQPEETPVPNLAELTMEPVHCRPELLDACADLINEQWPRSRASRLHSLGQSSDAFPLCLMLLSPHPMPGAPPIVVGHARLSRVLDRPQSLLVETVVVARALRGRGFGRRLMEGLEAFAQARGFHRLHLTTHDQLHFYAHLGYHLGEPVQGLVFTSRRLPATLLSAFPKAPFPQPPSKAPSLTAQSAPRAPRGPLVPPPPPLPEPVTTLPPPPAGPLPQSLLKTQYQDLRGCPIFWMEKDI</sequence>
<evidence type="ECO:0000313" key="26">
    <source>
        <dbReference type="Proteomes" id="UP000694726"/>
    </source>
</evidence>
<dbReference type="GO" id="GO:0016747">
    <property type="term" value="F:acyltransferase activity, transferring groups other than amino-acyl groups"/>
    <property type="evidence" value="ECO:0007669"/>
    <property type="project" value="InterPro"/>
</dbReference>
<gene>
    <name evidence="25" type="primary">NAA80</name>
</gene>
<evidence type="ECO:0000256" key="22">
    <source>
        <dbReference type="SAM" id="MobiDB-lite"/>
    </source>
</evidence>
<dbReference type="FunFam" id="3.20.20.70:FF:000366">
    <property type="entry name" value="Hyaluronidase"/>
    <property type="match status" value="1"/>
</dbReference>
<dbReference type="Proteomes" id="UP000694726">
    <property type="component" value="Unplaced"/>
</dbReference>
<keyword evidence="13" id="KW-1015">Disulfide bond</keyword>
<dbReference type="Gene3D" id="3.40.630.30">
    <property type="match status" value="1"/>
</dbReference>
<keyword evidence="16 21" id="KW-0326">Glycosidase</keyword>
<keyword evidence="14" id="KW-0325">Glycoprotein</keyword>
<dbReference type="GO" id="GO:0005576">
    <property type="term" value="C:extracellular region"/>
    <property type="evidence" value="ECO:0007669"/>
    <property type="project" value="UniProtKB-SubCell"/>
</dbReference>
<proteinExistence type="inferred from homology"/>
<evidence type="ECO:0000256" key="3">
    <source>
        <dbReference type="ARBA" id="ARBA00004514"/>
    </source>
</evidence>
<dbReference type="CDD" id="cd04301">
    <property type="entry name" value="NAT_SF"/>
    <property type="match status" value="1"/>
</dbReference>
<comment type="similarity">
    <text evidence="5">Belongs to the acetyltransferase family.</text>
</comment>
<reference evidence="25" key="1">
    <citation type="submission" date="2025-05" db="UniProtKB">
        <authorList>
            <consortium name="Ensembl"/>
        </authorList>
    </citation>
    <scope>IDENTIFICATION</scope>
</reference>
<evidence type="ECO:0000256" key="7">
    <source>
        <dbReference type="ARBA" id="ARBA00022490"/>
    </source>
</evidence>
<evidence type="ECO:0000256" key="20">
    <source>
        <dbReference type="ARBA" id="ARBA00054711"/>
    </source>
</evidence>
<evidence type="ECO:0000256" key="11">
    <source>
        <dbReference type="ARBA" id="ARBA00022729"/>
    </source>
</evidence>
<comment type="catalytic activity">
    <reaction evidence="1 21">
        <text>Random hydrolysis of (1-&gt;4)-linkages between N-acetyl-beta-D-glucosamine and D-glucuronate residues in hyaluronate.</text>
        <dbReference type="EC" id="3.2.1.35"/>
    </reaction>
</comment>
<evidence type="ECO:0000313" key="25">
    <source>
        <dbReference type="Ensembl" id="ENSSSCP00015044790.1"/>
    </source>
</evidence>
<dbReference type="FunFam" id="3.40.630.30:FF:000061">
    <property type="entry name" value="N(alpha)-acetyltransferase 80, NatH catalytic subunit"/>
    <property type="match status" value="1"/>
</dbReference>
<comment type="similarity">
    <text evidence="6 21">Belongs to the glycosyl hydrolase 56 family.</text>
</comment>
<feature type="region of interest" description="Disordered" evidence="22">
    <location>
        <begin position="579"/>
        <end position="629"/>
    </location>
</feature>
<dbReference type="PANTHER" id="PTHR11769:SF23">
    <property type="entry name" value="HYALURONIDASE-1"/>
    <property type="match status" value="1"/>
</dbReference>
<dbReference type="EC" id="3.2.1.35" evidence="21"/>
<keyword evidence="10" id="KW-0808">Transferase</keyword>
<dbReference type="SUPFAM" id="SSF55729">
    <property type="entry name" value="Acyl-CoA N-acyltransferases (Nat)"/>
    <property type="match status" value="1"/>
</dbReference>
<comment type="subcellular location">
    <subcellularLocation>
        <location evidence="3">Cytoplasm</location>
        <location evidence="3">Cytosol</location>
    </subcellularLocation>
    <subcellularLocation>
        <location evidence="2">Lysosome</location>
    </subcellularLocation>
    <subcellularLocation>
        <location evidence="4">Secreted</location>
    </subcellularLocation>
</comment>